<dbReference type="HOGENOM" id="CLU_2558608_0_0_1"/>
<organism evidence="3 4">
    <name type="scientific">Kluyveromyces lactis (strain ATCC 8585 / CBS 2359 / DSM 70799 / NBRC 1267 / NRRL Y-1140 / WM37)</name>
    <name type="common">Yeast</name>
    <name type="synonym">Candida sphaerica</name>
    <dbReference type="NCBI Taxonomy" id="284590"/>
    <lineage>
        <taxon>Eukaryota</taxon>
        <taxon>Fungi</taxon>
        <taxon>Dikarya</taxon>
        <taxon>Ascomycota</taxon>
        <taxon>Saccharomycotina</taxon>
        <taxon>Saccharomycetes</taxon>
        <taxon>Saccharomycetales</taxon>
        <taxon>Saccharomycetaceae</taxon>
        <taxon>Kluyveromyces</taxon>
    </lineage>
</organism>
<name>B5RSJ0_KLULA</name>
<keyword evidence="4" id="KW-1185">Reference proteome</keyword>
<dbReference type="GeneID" id="9487357"/>
<dbReference type="AlphaFoldDB" id="B5RSJ0"/>
<gene>
    <name evidence="3" type="ORF">KLLA0_B03927g</name>
</gene>
<protein>
    <submittedName>
        <fullName evidence="3">KLLA0B03927p</fullName>
    </submittedName>
</protein>
<evidence type="ECO:0000313" key="4">
    <source>
        <dbReference type="Proteomes" id="UP000000598"/>
    </source>
</evidence>
<dbReference type="PaxDb" id="284590-B5RSJ0"/>
<dbReference type="InParanoid" id="B5RSJ0"/>
<evidence type="ECO:0000256" key="2">
    <source>
        <dbReference type="SAM" id="MobiDB-lite"/>
    </source>
</evidence>
<feature type="coiled-coil region" evidence="1">
    <location>
        <begin position="27"/>
        <end position="54"/>
    </location>
</feature>
<dbReference type="KEGG" id="kla:KLLA0_B03927g"/>
<accession>B5RSJ0</accession>
<evidence type="ECO:0000256" key="1">
    <source>
        <dbReference type="SAM" id="Coils"/>
    </source>
</evidence>
<sequence length="82" mass="9398">MSTGEDGSKNGQHITEKQREKIRSALITRQEEKLQEALNEIERVKGNTKEMLESVISTWKEKAKLRDGTIQETLDRERAGDV</sequence>
<feature type="region of interest" description="Disordered" evidence="2">
    <location>
        <begin position="1"/>
        <end position="20"/>
    </location>
</feature>
<dbReference type="RefSeq" id="XP_002999353.1">
    <property type="nucleotide sequence ID" value="XM_002999307.1"/>
</dbReference>
<reference evidence="3 4" key="1">
    <citation type="journal article" date="2004" name="Nature">
        <title>Genome evolution in yeasts.</title>
        <authorList>
            <consortium name="Genolevures"/>
            <person name="Dujon B."/>
            <person name="Sherman D."/>
            <person name="Fischer G."/>
            <person name="Durrens P."/>
            <person name="Casaregola S."/>
            <person name="Lafontaine I."/>
            <person name="de Montigny J."/>
            <person name="Marck C."/>
            <person name="Neuveglise C."/>
            <person name="Talla E."/>
            <person name="Goffard N."/>
            <person name="Frangeul L."/>
            <person name="Aigle M."/>
            <person name="Anthouard V."/>
            <person name="Babour A."/>
            <person name="Barbe V."/>
            <person name="Barnay S."/>
            <person name="Blanchin S."/>
            <person name="Beckerich J.M."/>
            <person name="Beyne E."/>
            <person name="Bleykasten C."/>
            <person name="Boisrame A."/>
            <person name="Boyer J."/>
            <person name="Cattolico L."/>
            <person name="Confanioleri F."/>
            <person name="de Daruvar A."/>
            <person name="Despons L."/>
            <person name="Fabre E."/>
            <person name="Fairhead C."/>
            <person name="Ferry-Dumazet H."/>
            <person name="Groppi A."/>
            <person name="Hantraye F."/>
            <person name="Hennequin C."/>
            <person name="Jauniaux N."/>
            <person name="Joyet P."/>
            <person name="Kachouri R."/>
            <person name="Kerrest A."/>
            <person name="Koszul R."/>
            <person name="Lemaire M."/>
            <person name="Lesur I."/>
            <person name="Ma L."/>
            <person name="Muller H."/>
            <person name="Nicaud J.M."/>
            <person name="Nikolski M."/>
            <person name="Oztas S."/>
            <person name="Ozier-Kalogeropoulos O."/>
            <person name="Pellenz S."/>
            <person name="Potier S."/>
            <person name="Richard G.F."/>
            <person name="Straub M.L."/>
            <person name="Suleau A."/>
            <person name="Swennene D."/>
            <person name="Tekaia F."/>
            <person name="Wesolowski-Louvel M."/>
            <person name="Westhof E."/>
            <person name="Wirth B."/>
            <person name="Zeniou-Meyer M."/>
            <person name="Zivanovic I."/>
            <person name="Bolotin-Fukuhara M."/>
            <person name="Thierry A."/>
            <person name="Bouchier C."/>
            <person name="Caudron B."/>
            <person name="Scarpelli C."/>
            <person name="Gaillardin C."/>
            <person name="Weissenbach J."/>
            <person name="Wincker P."/>
            <person name="Souciet J.L."/>
        </authorList>
    </citation>
    <scope>NUCLEOTIDE SEQUENCE [LARGE SCALE GENOMIC DNA]</scope>
    <source>
        <strain evidence="4">ATCC 8585 / CBS 2359 / DSM 70799 / NBRC 1267 / NRRL Y-1140 / WM37</strain>
    </source>
</reference>
<evidence type="ECO:0000313" key="3">
    <source>
        <dbReference type="EMBL" id="CAR65224.1"/>
    </source>
</evidence>
<dbReference type="Proteomes" id="UP000000598">
    <property type="component" value="Chromosome B"/>
</dbReference>
<keyword evidence="1" id="KW-0175">Coiled coil</keyword>
<dbReference type="EMBL" id="CR382122">
    <property type="protein sequence ID" value="CAR65224.1"/>
    <property type="molecule type" value="Genomic_DNA"/>
</dbReference>
<proteinExistence type="predicted"/>
<feature type="compositionally biased region" description="Polar residues" evidence="2">
    <location>
        <begin position="1"/>
        <end position="13"/>
    </location>
</feature>